<sequence length="375" mass="41581">MQYDSIIVGAGSMGMATGYYLAKQGNNILLIDAGDPPHTEGSHHGETRIIRHAYGEGESYVEMALRAQSLWEELQTETDRTIFVPTGVLNIGKEDSAFIQNVRNSALNYQLDVETLTAADINSKWPGFAIPEGLIGCYEVNSGVLMSDNIIKTYRELAIKHGAVLKINEPVTDIVMEENQVTVTTEKQSYKGATIILTPGAHAKEKLASIGLDLPLETVRKTFSWFAANGEWYADDHFPAFSFALDHATYYGFPSVERAGVKIGRHDGGMKRDIHQPIEPFGTYTEDKEDVSMVADRYFSNIANHQEGKVCTYTNTPDGDFIIDRHPDYQHVVFACGFSGHGYKFSSVIGETLAKLVAEEQPLVDITPFAYARFF</sequence>
<dbReference type="Gene3D" id="3.50.50.60">
    <property type="entry name" value="FAD/NAD(P)-binding domain"/>
    <property type="match status" value="1"/>
</dbReference>
<keyword evidence="3" id="KW-0274">FAD</keyword>
<comment type="caution">
    <text evidence="6">The sequence shown here is derived from an EMBL/GenBank/DDBJ whole genome shotgun (WGS) entry which is preliminary data.</text>
</comment>
<evidence type="ECO:0000259" key="5">
    <source>
        <dbReference type="Pfam" id="PF01266"/>
    </source>
</evidence>
<dbReference type="InterPro" id="IPR045170">
    <property type="entry name" value="MTOX"/>
</dbReference>
<name>A0A6N7QZE6_9BACI</name>
<dbReference type="InterPro" id="IPR006076">
    <property type="entry name" value="FAD-dep_OxRdtase"/>
</dbReference>
<dbReference type="SUPFAM" id="SSF51905">
    <property type="entry name" value="FAD/NAD(P)-binding domain"/>
    <property type="match status" value="1"/>
</dbReference>
<dbReference type="EMBL" id="WJEE01000032">
    <property type="protein sequence ID" value="MRI67448.1"/>
    <property type="molecule type" value="Genomic_DNA"/>
</dbReference>
<dbReference type="SUPFAM" id="SSF54373">
    <property type="entry name" value="FAD-linked reductases, C-terminal domain"/>
    <property type="match status" value="1"/>
</dbReference>
<keyword evidence="7" id="KW-1185">Reference proteome</keyword>
<dbReference type="InterPro" id="IPR036188">
    <property type="entry name" value="FAD/NAD-bd_sf"/>
</dbReference>
<dbReference type="PANTHER" id="PTHR10961:SF7">
    <property type="entry name" value="FAD DEPENDENT OXIDOREDUCTASE DOMAIN-CONTAINING PROTEIN"/>
    <property type="match status" value="1"/>
</dbReference>
<evidence type="ECO:0000256" key="2">
    <source>
        <dbReference type="ARBA" id="ARBA00022630"/>
    </source>
</evidence>
<keyword evidence="2" id="KW-0285">Flavoprotein</keyword>
<gene>
    <name evidence="6" type="primary">solA</name>
    <name evidence="6" type="ORF">GH885_14085</name>
</gene>
<evidence type="ECO:0000313" key="7">
    <source>
        <dbReference type="Proteomes" id="UP000435187"/>
    </source>
</evidence>
<dbReference type="PANTHER" id="PTHR10961">
    <property type="entry name" value="PEROXISOMAL SARCOSINE OXIDASE"/>
    <property type="match status" value="1"/>
</dbReference>
<evidence type="ECO:0000256" key="1">
    <source>
        <dbReference type="ARBA" id="ARBA00001974"/>
    </source>
</evidence>
<dbReference type="Proteomes" id="UP000435187">
    <property type="component" value="Unassembled WGS sequence"/>
</dbReference>
<organism evidence="6 7">
    <name type="scientific">Gracilibacillus thailandensis</name>
    <dbReference type="NCBI Taxonomy" id="563735"/>
    <lineage>
        <taxon>Bacteria</taxon>
        <taxon>Bacillati</taxon>
        <taxon>Bacillota</taxon>
        <taxon>Bacilli</taxon>
        <taxon>Bacillales</taxon>
        <taxon>Bacillaceae</taxon>
        <taxon>Gracilibacillus</taxon>
    </lineage>
</organism>
<dbReference type="NCBIfam" id="NF008425">
    <property type="entry name" value="PRK11259.1"/>
    <property type="match status" value="1"/>
</dbReference>
<dbReference type="GO" id="GO:0050660">
    <property type="term" value="F:flavin adenine dinucleotide binding"/>
    <property type="evidence" value="ECO:0007669"/>
    <property type="project" value="InterPro"/>
</dbReference>
<feature type="domain" description="FAD dependent oxidoreductase" evidence="5">
    <location>
        <begin position="5"/>
        <end position="356"/>
    </location>
</feature>
<protein>
    <submittedName>
        <fullName evidence="6">N-methyl-L-tryptophan oxidase</fullName>
        <ecNumber evidence="6">1.5.3.2</ecNumber>
    </submittedName>
</protein>
<evidence type="ECO:0000313" key="6">
    <source>
        <dbReference type="EMBL" id="MRI67448.1"/>
    </source>
</evidence>
<dbReference type="AlphaFoldDB" id="A0A6N7QZE6"/>
<dbReference type="GO" id="GO:0050131">
    <property type="term" value="F:N-methyl-L-amino-acid oxidase activity"/>
    <property type="evidence" value="ECO:0007669"/>
    <property type="project" value="UniProtKB-EC"/>
</dbReference>
<dbReference type="Pfam" id="PF01266">
    <property type="entry name" value="DAO"/>
    <property type="match status" value="1"/>
</dbReference>
<dbReference type="GO" id="GO:0005829">
    <property type="term" value="C:cytosol"/>
    <property type="evidence" value="ECO:0007669"/>
    <property type="project" value="TreeGrafter"/>
</dbReference>
<dbReference type="Gene3D" id="3.30.9.10">
    <property type="entry name" value="D-Amino Acid Oxidase, subunit A, domain 2"/>
    <property type="match status" value="1"/>
</dbReference>
<dbReference type="RefSeq" id="WP_153836026.1">
    <property type="nucleotide sequence ID" value="NZ_JBHUMW010000069.1"/>
</dbReference>
<evidence type="ECO:0000256" key="3">
    <source>
        <dbReference type="ARBA" id="ARBA00022827"/>
    </source>
</evidence>
<dbReference type="GO" id="GO:0008115">
    <property type="term" value="F:sarcosine oxidase activity"/>
    <property type="evidence" value="ECO:0007669"/>
    <property type="project" value="TreeGrafter"/>
</dbReference>
<reference evidence="6 7" key="1">
    <citation type="submission" date="2019-10" db="EMBL/GenBank/DDBJ databases">
        <title>Gracilibacillus salitolerans sp. nov., a moderate halophile isolated from a saline soil in northwest China.</title>
        <authorList>
            <person name="Gan L."/>
        </authorList>
    </citation>
    <scope>NUCLEOTIDE SEQUENCE [LARGE SCALE GENOMIC DNA]</scope>
    <source>
        <strain evidence="6 7">TP2-8</strain>
    </source>
</reference>
<keyword evidence="4 6" id="KW-0560">Oxidoreductase</keyword>
<accession>A0A6N7QZE6</accession>
<proteinExistence type="predicted"/>
<comment type="cofactor">
    <cofactor evidence="1">
        <name>FAD</name>
        <dbReference type="ChEBI" id="CHEBI:57692"/>
    </cofactor>
</comment>
<dbReference type="EC" id="1.5.3.2" evidence="6"/>
<evidence type="ECO:0000256" key="4">
    <source>
        <dbReference type="ARBA" id="ARBA00023002"/>
    </source>
</evidence>